<dbReference type="RefSeq" id="WP_166270035.1">
    <property type="nucleotide sequence ID" value="NZ_CP048029.1"/>
</dbReference>
<evidence type="ECO:0000256" key="3">
    <source>
        <dbReference type="ARBA" id="ARBA00022719"/>
    </source>
</evidence>
<evidence type="ECO:0000313" key="14">
    <source>
        <dbReference type="Proteomes" id="UP000502699"/>
    </source>
</evidence>
<keyword evidence="3" id="KW-0874">Quinone</keyword>
<dbReference type="GO" id="GO:0048038">
    <property type="term" value="F:quinone binding"/>
    <property type="evidence" value="ECO:0007669"/>
    <property type="project" value="UniProtKB-KW"/>
</dbReference>
<dbReference type="SUPFAM" id="SSF54862">
    <property type="entry name" value="4Fe-4S ferredoxins"/>
    <property type="match status" value="1"/>
</dbReference>
<keyword evidence="8" id="KW-0411">Iron-sulfur</keyword>
<dbReference type="PANTHER" id="PTHR10849:SF24">
    <property type="entry name" value="NADH-QUINONE OXIDOREDUCTASE SUBUNIT I 2"/>
    <property type="match status" value="1"/>
</dbReference>
<evidence type="ECO:0000256" key="6">
    <source>
        <dbReference type="ARBA" id="ARBA00022967"/>
    </source>
</evidence>
<dbReference type="GO" id="GO:0016020">
    <property type="term" value="C:membrane"/>
    <property type="evidence" value="ECO:0007669"/>
    <property type="project" value="InterPro"/>
</dbReference>
<evidence type="ECO:0000256" key="9">
    <source>
        <dbReference type="ARBA" id="ARBA00023027"/>
    </source>
</evidence>
<keyword evidence="5" id="KW-0677">Repeat</keyword>
<feature type="domain" description="4Fe-4S ferredoxin-type" evidence="12">
    <location>
        <begin position="70"/>
        <end position="99"/>
    </location>
</feature>
<evidence type="ECO:0000259" key="12">
    <source>
        <dbReference type="PROSITE" id="PS51379"/>
    </source>
</evidence>
<dbReference type="GO" id="GO:0016651">
    <property type="term" value="F:oxidoreductase activity, acting on NAD(P)H"/>
    <property type="evidence" value="ECO:0007669"/>
    <property type="project" value="InterPro"/>
</dbReference>
<keyword evidence="10" id="KW-0830">Ubiquinone</keyword>
<evidence type="ECO:0000313" key="13">
    <source>
        <dbReference type="EMBL" id="QIK37267.1"/>
    </source>
</evidence>
<evidence type="ECO:0000256" key="2">
    <source>
        <dbReference type="ARBA" id="ARBA00022485"/>
    </source>
</evidence>
<dbReference type="PROSITE" id="PS00198">
    <property type="entry name" value="4FE4S_FER_1"/>
    <property type="match status" value="1"/>
</dbReference>
<evidence type="ECO:0000256" key="10">
    <source>
        <dbReference type="ARBA" id="ARBA00023075"/>
    </source>
</evidence>
<dbReference type="InterPro" id="IPR010226">
    <property type="entry name" value="NADH_quinone_OxRdtase_chainI"/>
</dbReference>
<dbReference type="Proteomes" id="UP000502699">
    <property type="component" value="Chromosome"/>
</dbReference>
<accession>A0A6G7VBU6</accession>
<keyword evidence="4" id="KW-0479">Metal-binding</keyword>
<sequence length="131" mass="14936">MFSWSIRPIAELVLRNASHKPATRLYPRERRTPFPRTRGQIAFRIDDCDFCTICAHKCPTQAIVVHRTEKTWAIDHGRCILCNNCIENCPNGCISLRNDPHPPLRAHEILTFRKDHAPPPTPQPVAVAPPK</sequence>
<dbReference type="EMBL" id="CP048029">
    <property type="protein sequence ID" value="QIK37267.1"/>
    <property type="molecule type" value="Genomic_DNA"/>
</dbReference>
<gene>
    <name evidence="13" type="ORF">GWK36_03850</name>
</gene>
<dbReference type="KEGG" id="cjap:GWK36_03850"/>
<dbReference type="GO" id="GO:0046872">
    <property type="term" value="F:metal ion binding"/>
    <property type="evidence" value="ECO:0007669"/>
    <property type="project" value="UniProtKB-KW"/>
</dbReference>
<dbReference type="Pfam" id="PF13187">
    <property type="entry name" value="Fer4_9"/>
    <property type="match status" value="1"/>
</dbReference>
<dbReference type="Gene3D" id="3.30.70.3270">
    <property type="match status" value="1"/>
</dbReference>
<dbReference type="GO" id="GO:0051539">
    <property type="term" value="F:4 iron, 4 sulfur cluster binding"/>
    <property type="evidence" value="ECO:0007669"/>
    <property type="project" value="UniProtKB-KW"/>
</dbReference>
<keyword evidence="1" id="KW-1003">Cell membrane</keyword>
<keyword evidence="14" id="KW-1185">Reference proteome</keyword>
<evidence type="ECO:0000256" key="8">
    <source>
        <dbReference type="ARBA" id="ARBA00023014"/>
    </source>
</evidence>
<keyword evidence="6" id="KW-1278">Translocase</keyword>
<dbReference type="PROSITE" id="PS51379">
    <property type="entry name" value="4FE4S_FER_2"/>
    <property type="match status" value="2"/>
</dbReference>
<keyword evidence="2" id="KW-0004">4Fe-4S</keyword>
<evidence type="ECO:0000256" key="7">
    <source>
        <dbReference type="ARBA" id="ARBA00023004"/>
    </source>
</evidence>
<proteinExistence type="predicted"/>
<evidence type="ECO:0000256" key="1">
    <source>
        <dbReference type="ARBA" id="ARBA00022475"/>
    </source>
</evidence>
<keyword evidence="7" id="KW-0408">Iron</keyword>
<keyword evidence="9" id="KW-0520">NAD</keyword>
<evidence type="ECO:0000256" key="4">
    <source>
        <dbReference type="ARBA" id="ARBA00022723"/>
    </source>
</evidence>
<evidence type="ECO:0000256" key="5">
    <source>
        <dbReference type="ARBA" id="ARBA00022737"/>
    </source>
</evidence>
<reference evidence="14" key="1">
    <citation type="submission" date="2020-01" db="EMBL/GenBank/DDBJ databases">
        <title>Caldichromatium gen. nov., sp. nov., a thermophilic purple sulfur bacterium member of the family Chromatiaceae isolated from Nakabusa hot spring, Japan.</title>
        <authorList>
            <person name="Saini M.K."/>
            <person name="Hanada S."/>
            <person name="Tank M."/>
        </authorList>
    </citation>
    <scope>NUCLEOTIDE SEQUENCE [LARGE SCALE GENOMIC DNA]</scope>
    <source>
        <strain evidence="14">No.7</strain>
    </source>
</reference>
<dbReference type="InterPro" id="IPR017900">
    <property type="entry name" value="4Fe4S_Fe_S_CS"/>
</dbReference>
<evidence type="ECO:0000256" key="11">
    <source>
        <dbReference type="ARBA" id="ARBA00023136"/>
    </source>
</evidence>
<dbReference type="PANTHER" id="PTHR10849">
    <property type="entry name" value="NADH DEHYDROGENASE UBIQUINONE IRON-SULFUR PROTEIN 8, MITOCHONDRIAL"/>
    <property type="match status" value="1"/>
</dbReference>
<dbReference type="AlphaFoldDB" id="A0A6G7VBU6"/>
<feature type="domain" description="4Fe-4S ferredoxin-type" evidence="12">
    <location>
        <begin position="39"/>
        <end position="68"/>
    </location>
</feature>
<keyword evidence="11" id="KW-0472">Membrane</keyword>
<name>A0A6G7VBU6_9GAMM</name>
<dbReference type="InterPro" id="IPR017896">
    <property type="entry name" value="4Fe4S_Fe-S-bd"/>
</dbReference>
<protein>
    <submittedName>
        <fullName evidence="13">4Fe-4S ferredoxin</fullName>
    </submittedName>
</protein>
<organism evidence="13 14">
    <name type="scientific">Caldichromatium japonicum</name>
    <dbReference type="NCBI Taxonomy" id="2699430"/>
    <lineage>
        <taxon>Bacteria</taxon>
        <taxon>Pseudomonadati</taxon>
        <taxon>Pseudomonadota</taxon>
        <taxon>Gammaproteobacteria</taxon>
        <taxon>Chromatiales</taxon>
        <taxon>Chromatiaceae</taxon>
        <taxon>Caldichromatium</taxon>
    </lineage>
</organism>